<dbReference type="PANTHER" id="PTHR30519">
    <property type="entry name" value="5-METHYLTETRAHYDROPTEROYLTRIGLUTAMATE--HOMOCYSTEINE METHYLTRANSFERASE"/>
    <property type="match status" value="1"/>
</dbReference>
<comment type="cofactor">
    <cofactor evidence="13">
        <name>Zn(2+)</name>
        <dbReference type="ChEBI" id="CHEBI:29105"/>
    </cofactor>
    <text evidence="13">Binds 2 Zn(2+) ions per subunit.</text>
</comment>
<evidence type="ECO:0000256" key="11">
    <source>
        <dbReference type="HAMAP-Rule" id="MF_00172"/>
    </source>
</evidence>
<feature type="binding site" evidence="11">
    <location>
        <position position="534"/>
    </location>
    <ligand>
        <name>L-homocysteine</name>
        <dbReference type="ChEBI" id="CHEBI:58199"/>
    </ligand>
</feature>
<dbReference type="UniPathway" id="UPA00051">
    <property type="reaction ID" value="UER00082"/>
</dbReference>
<evidence type="ECO:0000313" key="17">
    <source>
        <dbReference type="EMBL" id="MBA5636629.1"/>
    </source>
</evidence>
<comment type="cofactor">
    <cofactor evidence="11">
        <name>Zn(2+)</name>
        <dbReference type="ChEBI" id="CHEBI:29105"/>
    </cofactor>
    <text evidence="11">Binds 1 zinc ion per subunit.</text>
</comment>
<evidence type="ECO:0000256" key="7">
    <source>
        <dbReference type="ARBA" id="ARBA00022723"/>
    </source>
</evidence>
<evidence type="ECO:0000256" key="14">
    <source>
        <dbReference type="PIRSR" id="PIRSR000382-3"/>
    </source>
</evidence>
<feature type="binding site" evidence="11 12">
    <location>
        <position position="534"/>
    </location>
    <ligand>
        <name>L-methionine</name>
        <dbReference type="ChEBI" id="CHEBI:57844"/>
    </ligand>
</feature>
<feature type="binding site" evidence="11 12">
    <location>
        <begin position="481"/>
        <end position="483"/>
    </location>
    <ligand>
        <name>L-methionine</name>
        <dbReference type="ChEBI" id="CHEBI:57844"/>
    </ligand>
</feature>
<evidence type="ECO:0000256" key="9">
    <source>
        <dbReference type="ARBA" id="ARBA00022833"/>
    </source>
</evidence>
<keyword evidence="7 11" id="KW-0479">Metal-binding</keyword>
<dbReference type="FunFam" id="3.20.20.210:FF:000002">
    <property type="entry name" value="5-methyltetrahydropteroyltriglutamate--homocysteine methyltransferase"/>
    <property type="match status" value="1"/>
</dbReference>
<comment type="function">
    <text evidence="1 11">Catalyzes the transfer of a methyl group from 5-methyltetrahydrofolate to homocysteine resulting in methionine formation.</text>
</comment>
<feature type="binding site" evidence="11">
    <location>
        <begin position="18"/>
        <end position="21"/>
    </location>
    <ligand>
        <name>5-methyltetrahydropteroyltri-L-glutamate</name>
        <dbReference type="ChEBI" id="CHEBI:58207"/>
    </ligand>
</feature>
<evidence type="ECO:0000256" key="10">
    <source>
        <dbReference type="ARBA" id="ARBA00023167"/>
    </source>
</evidence>
<feature type="binding site" evidence="13">
    <location>
        <position position="715"/>
    </location>
    <ligand>
        <name>Zn(2+)</name>
        <dbReference type="ChEBI" id="CHEBI:29105"/>
        <label>1</label>
        <note>catalytic</note>
    </ligand>
</feature>
<feature type="domain" description="Cobalamin-independent methionine synthase MetE C-terminal/archaeal" evidence="15">
    <location>
        <begin position="476"/>
        <end position="798"/>
    </location>
</feature>
<evidence type="ECO:0000256" key="6">
    <source>
        <dbReference type="ARBA" id="ARBA00022679"/>
    </source>
</evidence>
<evidence type="ECO:0000256" key="8">
    <source>
        <dbReference type="ARBA" id="ARBA00022737"/>
    </source>
</evidence>
<dbReference type="Proteomes" id="UP000534388">
    <property type="component" value="Unassembled WGS sequence"/>
</dbReference>
<dbReference type="EMBL" id="JACEZT010000003">
    <property type="protein sequence ID" value="MBA5636629.1"/>
    <property type="molecule type" value="Genomic_DNA"/>
</dbReference>
<dbReference type="EC" id="2.1.1.14" evidence="11"/>
<dbReference type="AlphaFoldDB" id="A0A7W2IAU3"/>
<feature type="binding site" evidence="11 12">
    <location>
        <position position="649"/>
    </location>
    <ligand>
        <name>L-homocysteine</name>
        <dbReference type="ChEBI" id="CHEBI:58199"/>
    </ligand>
</feature>
<dbReference type="InterPro" id="IPR002629">
    <property type="entry name" value="Met_Synth_C/arc"/>
</dbReference>
<evidence type="ECO:0000313" key="18">
    <source>
        <dbReference type="Proteomes" id="UP000534388"/>
    </source>
</evidence>
<dbReference type="RefSeq" id="WP_182160769.1">
    <property type="nucleotide sequence ID" value="NZ_JACEZT010000003.1"/>
</dbReference>
<dbReference type="SUPFAM" id="SSF51726">
    <property type="entry name" value="UROD/MetE-like"/>
    <property type="match status" value="2"/>
</dbReference>
<name>A0A7W2IAU3_9BURK</name>
<dbReference type="InterPro" id="IPR038071">
    <property type="entry name" value="UROD/MetE-like_sf"/>
</dbReference>
<feature type="binding site" evidence="12">
    <location>
        <position position="21"/>
    </location>
    <ligand>
        <name>5-methyltetrahydropteroyltri-L-glutamate</name>
        <dbReference type="ChEBI" id="CHEBI:58207"/>
    </ligand>
</feature>
<keyword evidence="8 11" id="KW-0677">Repeat</keyword>
<keyword evidence="5 11" id="KW-0028">Amino-acid biosynthesis</keyword>
<keyword evidence="6 11" id="KW-0808">Transferase</keyword>
<gene>
    <name evidence="11 17" type="primary">metE</name>
    <name evidence="17" type="ORF">H3H37_06130</name>
</gene>
<feature type="binding site" evidence="11">
    <location>
        <position position="776"/>
    </location>
    <ligand>
        <name>Zn(2+)</name>
        <dbReference type="ChEBI" id="CHEBI:29105"/>
        <note>catalytic</note>
    </ligand>
</feature>
<comment type="caution">
    <text evidence="17">The sequence shown here is derived from an EMBL/GenBank/DDBJ whole genome shotgun (WGS) entry which is preliminary data.</text>
</comment>
<dbReference type="NCBIfam" id="NF003556">
    <property type="entry name" value="PRK05222.1"/>
    <property type="match status" value="1"/>
</dbReference>
<feature type="binding site" evidence="11">
    <location>
        <position position="691"/>
    </location>
    <ligand>
        <name>Zn(2+)</name>
        <dbReference type="ChEBI" id="CHEBI:29105"/>
        <note>catalytic</note>
    </ligand>
</feature>
<accession>A0A7W2IAU3</accession>
<evidence type="ECO:0000256" key="12">
    <source>
        <dbReference type="PIRSR" id="PIRSR000382-1"/>
    </source>
</evidence>
<feature type="binding site" evidence="11 12">
    <location>
        <position position="649"/>
    </location>
    <ligand>
        <name>L-methionine</name>
        <dbReference type="ChEBI" id="CHEBI:57844"/>
    </ligand>
</feature>
<dbReference type="GO" id="GO:0003871">
    <property type="term" value="F:5-methyltetrahydropteroyltriglutamate-homocysteine S-methyltransferase activity"/>
    <property type="evidence" value="ECO:0007669"/>
    <property type="project" value="UniProtKB-UniRule"/>
</dbReference>
<feature type="binding site" evidence="11">
    <location>
        <position position="715"/>
    </location>
    <ligand>
        <name>Zn(2+)</name>
        <dbReference type="ChEBI" id="CHEBI:29105"/>
        <note>catalytic</note>
    </ligand>
</feature>
<dbReference type="GO" id="GO:0008270">
    <property type="term" value="F:zinc ion binding"/>
    <property type="evidence" value="ECO:0007669"/>
    <property type="project" value="InterPro"/>
</dbReference>
<dbReference type="Pfam" id="PF08267">
    <property type="entry name" value="Meth_synt_1"/>
    <property type="match status" value="1"/>
</dbReference>
<feature type="binding site" evidence="11 12">
    <location>
        <begin position="565"/>
        <end position="566"/>
    </location>
    <ligand>
        <name>5-methyltetrahydropteroyltri-L-glutamate</name>
        <dbReference type="ChEBI" id="CHEBI:58207"/>
    </ligand>
</feature>
<dbReference type="CDD" id="cd03312">
    <property type="entry name" value="CIMS_N_terminal_like"/>
    <property type="match status" value="1"/>
</dbReference>
<reference evidence="17 18" key="1">
    <citation type="submission" date="2020-07" db="EMBL/GenBank/DDBJ databases">
        <title>Novel species isolated from subtropical streams in China.</title>
        <authorList>
            <person name="Lu H."/>
        </authorList>
    </citation>
    <scope>NUCLEOTIDE SEQUENCE [LARGE SCALE GENOMIC DNA]</scope>
    <source>
        <strain evidence="17 18">LX20W</strain>
    </source>
</reference>
<feature type="active site" description="Proton donor" evidence="11 14">
    <location>
        <position position="744"/>
    </location>
</feature>
<evidence type="ECO:0000256" key="3">
    <source>
        <dbReference type="ARBA" id="ARBA00009553"/>
    </source>
</evidence>
<dbReference type="Gene3D" id="3.20.20.210">
    <property type="match status" value="2"/>
</dbReference>
<dbReference type="CDD" id="cd03311">
    <property type="entry name" value="CIMS_C_terminal_like"/>
    <property type="match status" value="1"/>
</dbReference>
<feature type="binding site" evidence="13">
    <location>
        <position position="691"/>
    </location>
    <ligand>
        <name>Zn(2+)</name>
        <dbReference type="ChEBI" id="CHEBI:29105"/>
        <label>1</label>
        <note>catalytic</note>
    </ligand>
</feature>
<dbReference type="GO" id="GO:0009086">
    <property type="term" value="P:methionine biosynthetic process"/>
    <property type="evidence" value="ECO:0007669"/>
    <property type="project" value="UniProtKB-UniRule"/>
</dbReference>
<evidence type="ECO:0000259" key="15">
    <source>
        <dbReference type="Pfam" id="PF01717"/>
    </source>
</evidence>
<feature type="binding site" evidence="11">
    <location>
        <position position="129"/>
    </location>
    <ligand>
        <name>5-methyltetrahydropteroyltri-L-glutamate</name>
        <dbReference type="ChEBI" id="CHEBI:58207"/>
    </ligand>
</feature>
<feature type="binding site" evidence="11">
    <location>
        <position position="655"/>
    </location>
    <ligand>
        <name>5-methyltetrahydropteroyltri-L-glutamate</name>
        <dbReference type="ChEBI" id="CHEBI:58207"/>
    </ligand>
</feature>
<comment type="similarity">
    <text evidence="3 11">Belongs to the vitamin-B12 independent methionine synthase family.</text>
</comment>
<feature type="binding site" evidence="11 12">
    <location>
        <position position="611"/>
    </location>
    <ligand>
        <name>5-methyltetrahydropteroyltri-L-glutamate</name>
        <dbReference type="ChEBI" id="CHEBI:58207"/>
    </ligand>
</feature>
<evidence type="ECO:0000256" key="5">
    <source>
        <dbReference type="ARBA" id="ARBA00022605"/>
    </source>
</evidence>
<protein>
    <recommendedName>
        <fullName evidence="11">5-methyltetrahydropteroyltriglutamate--homocysteine methyltransferase</fullName>
        <ecNumber evidence="11">2.1.1.14</ecNumber>
    </recommendedName>
    <alternativeName>
        <fullName evidence="11">Cobalamin-independent methionine synthase</fullName>
    </alternativeName>
    <alternativeName>
        <fullName evidence="11">Methionine synthase, vitamin-B12 independent isozyme</fullName>
    </alternativeName>
</protein>
<evidence type="ECO:0000256" key="13">
    <source>
        <dbReference type="PIRSR" id="PIRSR000382-2"/>
    </source>
</evidence>
<proteinExistence type="inferred from homology"/>
<dbReference type="GO" id="GO:0032259">
    <property type="term" value="P:methylation"/>
    <property type="evidence" value="ECO:0007669"/>
    <property type="project" value="UniProtKB-KW"/>
</dbReference>
<feature type="domain" description="Cobalamin-independent methionine synthase MetE N-terminal" evidence="16">
    <location>
        <begin position="7"/>
        <end position="327"/>
    </location>
</feature>
<evidence type="ECO:0000256" key="4">
    <source>
        <dbReference type="ARBA" id="ARBA00022603"/>
    </source>
</evidence>
<keyword evidence="10 11" id="KW-0486">Methionine biosynthesis</keyword>
<comment type="pathway">
    <text evidence="2 11">Amino-acid biosynthesis; L-methionine biosynthesis via de novo pathway; L-methionine from L-homocysteine (MetE route): step 1/1.</text>
</comment>
<feature type="binding site" evidence="13">
    <location>
        <position position="693"/>
    </location>
    <ligand>
        <name>Zn(2+)</name>
        <dbReference type="ChEBI" id="CHEBI:29105"/>
        <label>1</label>
        <note>catalytic</note>
    </ligand>
</feature>
<feature type="binding site" evidence="12">
    <location>
        <position position="134"/>
    </location>
    <ligand>
        <name>5-methyltetrahydropteroyltri-L-glutamate</name>
        <dbReference type="ChEBI" id="CHEBI:58207"/>
    </ligand>
</feature>
<keyword evidence="18" id="KW-1185">Reference proteome</keyword>
<evidence type="ECO:0000256" key="1">
    <source>
        <dbReference type="ARBA" id="ARBA00002777"/>
    </source>
</evidence>
<feature type="binding site" evidence="11 12">
    <location>
        <begin position="481"/>
        <end position="483"/>
    </location>
    <ligand>
        <name>L-homocysteine</name>
        <dbReference type="ChEBI" id="CHEBI:58199"/>
    </ligand>
</feature>
<organism evidence="17 18">
    <name type="scientific">Rugamonas brunnea</name>
    <dbReference type="NCBI Taxonomy" id="2758569"/>
    <lineage>
        <taxon>Bacteria</taxon>
        <taxon>Pseudomonadati</taxon>
        <taxon>Pseudomonadota</taxon>
        <taxon>Betaproteobacteria</taxon>
        <taxon>Burkholderiales</taxon>
        <taxon>Oxalobacteraceae</taxon>
        <taxon>Telluria group</taxon>
        <taxon>Rugamonas</taxon>
    </lineage>
</organism>
<dbReference type="InterPro" id="IPR013215">
    <property type="entry name" value="Cbl-indep_Met_Synth_N"/>
</dbReference>
<sequence>MTNIQIHIPGFPRIGAARELKTALERHWRGELPAAALEQTGRDLRARHWAVQRLAGLDHVTVGDFAWYDHVANHIQLLGCEPARFGFTPGQDALQRYFTMARGDTGHHAHAGCAHGHACQQGAALEMTKWFDTNYHYLVPEFAADTAFSLHAERLLAEVAEAQALGHPVKAVLLGPLTFLWLGKEKGEPGFDRLDLLERLLPVYGALLAQLKRAGAAWVQIDEPILGLDLPAAWRNAFEPAYWQLSQAGAPLLLATYFSPLEENLGLACRLSVAGLHVDGVRAAHELTSVADWLPGHKVLSVGIVDGRNVWRTDLDAALAVLRPLCAKRSGQLWLSTSCSLLHVPYSLQQESALDPEIRSWLAFATEKLDELALLRTALAGADAANAADTAGTADTADIAAPVGTTGTADTADLTAALAAARAAVASRRASPRVHNAAVAARLADLAQGERCADRRASPFPQRQVAQRERLGLPSFPTTTIGSFPQTADIRAARAAHKRGELDAASYERAMLAHIADAVHRQELLGLDVLVHGEAERNDMVEYFGEQLDGFTFTQHGWVQSYGSRCVKPPLIYGDVSRPQPMTVAWTAHAQRLTKRPMKGMLTGPVTILQWSFVRDDQPRATTARQIALAIRDEVADLEQAGIAIIQIDEPALREGLPLRRARWDDYLDWATGAFRLTAAVASDSTQIHTHMCYAEFNDILPQIAAMDADVITIETSRSDMELLAGFGQFRYPNEIGPGVYDIHSPRVPDQEQMVRLLRKASAVIAPDQLWVNPDCGLKTRGWDETEAALRNMVAAARQLREEHAIY</sequence>
<evidence type="ECO:0000259" key="16">
    <source>
        <dbReference type="Pfam" id="PF08267"/>
    </source>
</evidence>
<dbReference type="HAMAP" id="MF_00172">
    <property type="entry name" value="Meth_synth"/>
    <property type="match status" value="1"/>
</dbReference>
<comment type="catalytic activity">
    <reaction evidence="11">
        <text>5-methyltetrahydropteroyltri-L-glutamate + L-homocysteine = tetrahydropteroyltri-L-glutamate + L-methionine</text>
        <dbReference type="Rhea" id="RHEA:21196"/>
        <dbReference type="ChEBI" id="CHEBI:57844"/>
        <dbReference type="ChEBI" id="CHEBI:58140"/>
        <dbReference type="ChEBI" id="CHEBI:58199"/>
        <dbReference type="ChEBI" id="CHEBI:58207"/>
        <dbReference type="EC" id="2.1.1.14"/>
    </reaction>
</comment>
<dbReference type="InterPro" id="IPR006276">
    <property type="entry name" value="Cobalamin-indep_Met_synthase"/>
</dbReference>
<dbReference type="PIRSF" id="PIRSF000382">
    <property type="entry name" value="MeTrfase_B12_ind"/>
    <property type="match status" value="1"/>
</dbReference>
<keyword evidence="9 11" id="KW-0862">Zinc</keyword>
<dbReference type="Pfam" id="PF01717">
    <property type="entry name" value="Meth_synt_2"/>
    <property type="match status" value="1"/>
</dbReference>
<evidence type="ECO:0000256" key="2">
    <source>
        <dbReference type="ARBA" id="ARBA00004681"/>
    </source>
</evidence>
<feature type="binding site" evidence="11">
    <location>
        <position position="693"/>
    </location>
    <ligand>
        <name>Zn(2+)</name>
        <dbReference type="ChEBI" id="CHEBI:29105"/>
        <note>catalytic</note>
    </ligand>
</feature>
<feature type="binding site" evidence="13">
    <location>
        <position position="776"/>
    </location>
    <ligand>
        <name>Zn(2+)</name>
        <dbReference type="ChEBI" id="CHEBI:29105"/>
        <label>1</label>
        <note>catalytic</note>
    </ligand>
</feature>
<keyword evidence="4 11" id="KW-0489">Methyltransferase</keyword>